<dbReference type="InParanoid" id="A0A2G4YQ46"/>
<evidence type="ECO:0000313" key="7">
    <source>
        <dbReference type="Proteomes" id="UP000229730"/>
    </source>
</evidence>
<feature type="transmembrane region" description="Helical" evidence="5">
    <location>
        <begin position="6"/>
        <end position="39"/>
    </location>
</feature>
<feature type="transmembrane region" description="Helical" evidence="5">
    <location>
        <begin position="91"/>
        <end position="107"/>
    </location>
</feature>
<comment type="caution">
    <text evidence="6">The sequence shown here is derived from an EMBL/GenBank/DDBJ whole genome shotgun (WGS) entry which is preliminary data.</text>
</comment>
<dbReference type="AlphaFoldDB" id="A0A2G4YQ46"/>
<dbReference type="Proteomes" id="UP000229730">
    <property type="component" value="Unassembled WGS sequence"/>
</dbReference>
<comment type="similarity">
    <text evidence="5">Belongs to the 4-toluene sulfonate uptake permease (TSUP) (TC 2.A.102) family.</text>
</comment>
<evidence type="ECO:0000256" key="4">
    <source>
        <dbReference type="ARBA" id="ARBA00023136"/>
    </source>
</evidence>
<evidence type="ECO:0000256" key="1">
    <source>
        <dbReference type="ARBA" id="ARBA00004141"/>
    </source>
</evidence>
<accession>A0A2G4YQ46</accession>
<keyword evidence="2 5" id="KW-0812">Transmembrane</keyword>
<dbReference type="RefSeq" id="WP_099473391.1">
    <property type="nucleotide sequence ID" value="NZ_CP041025.1"/>
</dbReference>
<dbReference type="Pfam" id="PF01925">
    <property type="entry name" value="TauE"/>
    <property type="match status" value="1"/>
</dbReference>
<evidence type="ECO:0000256" key="2">
    <source>
        <dbReference type="ARBA" id="ARBA00022692"/>
    </source>
</evidence>
<proteinExistence type="inferred from homology"/>
<keyword evidence="3 5" id="KW-1133">Transmembrane helix</keyword>
<organism evidence="6 7">
    <name type="scientific">Paremcibacter congregatus</name>
    <dbReference type="NCBI Taxonomy" id="2043170"/>
    <lineage>
        <taxon>Bacteria</taxon>
        <taxon>Pseudomonadati</taxon>
        <taxon>Pseudomonadota</taxon>
        <taxon>Alphaproteobacteria</taxon>
        <taxon>Emcibacterales</taxon>
        <taxon>Emcibacteraceae</taxon>
        <taxon>Paremcibacter</taxon>
    </lineage>
</organism>
<feature type="transmembrane region" description="Helical" evidence="5">
    <location>
        <begin position="154"/>
        <end position="177"/>
    </location>
</feature>
<feature type="transmembrane region" description="Helical" evidence="5">
    <location>
        <begin position="51"/>
        <end position="71"/>
    </location>
</feature>
<feature type="transmembrane region" description="Helical" evidence="5">
    <location>
        <begin position="255"/>
        <end position="272"/>
    </location>
</feature>
<name>A0A2G4YQ46_9PROT</name>
<evidence type="ECO:0000313" key="6">
    <source>
        <dbReference type="EMBL" id="PHZ84442.1"/>
    </source>
</evidence>
<keyword evidence="5" id="KW-1003">Cell membrane</keyword>
<dbReference type="PANTHER" id="PTHR43483:SF3">
    <property type="entry name" value="MEMBRANE TRANSPORTER PROTEIN HI_0806-RELATED"/>
    <property type="match status" value="1"/>
</dbReference>
<dbReference type="OrthoDB" id="457670at2"/>
<evidence type="ECO:0000256" key="3">
    <source>
        <dbReference type="ARBA" id="ARBA00022989"/>
    </source>
</evidence>
<protein>
    <recommendedName>
        <fullName evidence="5">Probable membrane transporter protein</fullName>
    </recommendedName>
</protein>
<feature type="transmembrane region" description="Helical" evidence="5">
    <location>
        <begin position="222"/>
        <end position="243"/>
    </location>
</feature>
<sequence length="278" mass="28325">MELIELYLPLILLMLATGVVGGVMAGLMGIGGGIVIVPVLEFALGFLGVDPAIRMHVAVATSLATIIPTSISSARAHHARGAVDADLVKLWGLWILTGAALGAWLAAHVDSGGLSAVFAVVALFVAAKMILPLSEVRLAPKVPNGVLTPVLPGLIGGVSTMMGIGGGALSVTTLSFFSVPIHRAVGTAALFGLFIAVPGTIGFMVTGQFLGGGHVLPPGSVGFVNVIGFLIISPVTYLAAPLGVRIAHSLTQRQLRLIFGGFLLLAAGRMLYRTVLGG</sequence>
<feature type="transmembrane region" description="Helical" evidence="5">
    <location>
        <begin position="189"/>
        <end position="210"/>
    </location>
</feature>
<keyword evidence="7" id="KW-1185">Reference proteome</keyword>
<evidence type="ECO:0000256" key="5">
    <source>
        <dbReference type="RuleBase" id="RU363041"/>
    </source>
</evidence>
<dbReference type="GO" id="GO:0005886">
    <property type="term" value="C:plasma membrane"/>
    <property type="evidence" value="ECO:0007669"/>
    <property type="project" value="UniProtKB-SubCell"/>
</dbReference>
<reference evidence="6 7" key="1">
    <citation type="submission" date="2017-10" db="EMBL/GenBank/DDBJ databases">
        <title>Frigbacter circumglobatus gen. nov. sp. nov., isolated from sediment cultured in situ.</title>
        <authorList>
            <person name="Zhao Z."/>
        </authorList>
    </citation>
    <scope>NUCLEOTIDE SEQUENCE [LARGE SCALE GENOMIC DNA]</scope>
    <source>
        <strain evidence="6 7">ZYL</strain>
    </source>
</reference>
<comment type="subcellular location">
    <subcellularLocation>
        <location evidence="5">Cell membrane</location>
        <topology evidence="5">Multi-pass membrane protein</topology>
    </subcellularLocation>
    <subcellularLocation>
        <location evidence="1">Membrane</location>
        <topology evidence="1">Multi-pass membrane protein</topology>
    </subcellularLocation>
</comment>
<dbReference type="InterPro" id="IPR002781">
    <property type="entry name" value="TM_pro_TauE-like"/>
</dbReference>
<dbReference type="PANTHER" id="PTHR43483">
    <property type="entry name" value="MEMBRANE TRANSPORTER PROTEIN HI_0806-RELATED"/>
    <property type="match status" value="1"/>
</dbReference>
<gene>
    <name evidence="6" type="ORF">CRD36_11565</name>
</gene>
<dbReference type="EMBL" id="PDEM01000024">
    <property type="protein sequence ID" value="PHZ84442.1"/>
    <property type="molecule type" value="Genomic_DNA"/>
</dbReference>
<keyword evidence="4 5" id="KW-0472">Membrane</keyword>